<dbReference type="FunFam" id="3.30.200.20:FF:000178">
    <property type="entry name" value="serine/threonine-protein kinase PBS1-like"/>
    <property type="match status" value="1"/>
</dbReference>
<evidence type="ECO:0000256" key="20">
    <source>
        <dbReference type="PROSITE-ProRule" id="PRU10141"/>
    </source>
</evidence>
<reference evidence="27" key="1">
    <citation type="submission" date="2025-08" db="UniProtKB">
        <authorList>
            <consortium name="RefSeq"/>
        </authorList>
    </citation>
    <scope>IDENTIFICATION</scope>
    <source>
        <tissue evidence="27">Fruit stalk</tissue>
    </source>
</reference>
<dbReference type="PIRSF" id="PIRSF000641">
    <property type="entry name" value="SRK"/>
    <property type="match status" value="1"/>
</dbReference>
<dbReference type="EC" id="2.7.11.1" evidence="19"/>
<dbReference type="SMART" id="SM00108">
    <property type="entry name" value="B_lectin"/>
    <property type="match status" value="1"/>
</dbReference>
<evidence type="ECO:0000256" key="7">
    <source>
        <dbReference type="ARBA" id="ARBA00022729"/>
    </source>
</evidence>
<evidence type="ECO:0000256" key="4">
    <source>
        <dbReference type="ARBA" id="ARBA00022553"/>
    </source>
</evidence>
<dbReference type="PROSITE" id="PS00107">
    <property type="entry name" value="PROTEIN_KINASE_ATP"/>
    <property type="match status" value="1"/>
</dbReference>
<dbReference type="GO" id="GO:0016020">
    <property type="term" value="C:membrane"/>
    <property type="evidence" value="ECO:0007669"/>
    <property type="project" value="UniProtKB-SubCell"/>
</dbReference>
<keyword evidence="2 19" id="KW-0723">Serine/threonine-protein kinase</keyword>
<evidence type="ECO:0000256" key="15">
    <source>
        <dbReference type="ARBA" id="ARBA00023170"/>
    </source>
</evidence>
<dbReference type="GO" id="GO:0030246">
    <property type="term" value="F:carbohydrate binding"/>
    <property type="evidence" value="ECO:0007669"/>
    <property type="project" value="UniProtKB-KW"/>
</dbReference>
<sequence>MTMNGNTSSYFLIILRILLIIPPSLLINAEIIDYPSFVNAPNSWRNNLSFDFNFWEVAGVKPILVNGMFVCGFHCSLVGESCLFAVSIFKTSSGDNNSFSFSPQVVWSANRNNPVEYQALLQLTPEGGFILKDGDGVVVWSPNTVGKSVSRLNLSAEGNLMLFDKTNKMVWQSFDYPTDSLVLGQRLVSGQKLRASVSPFNSSEGLYAFAIIDGHFTAYVDDAYGSQIYYRYSSEGNNSGAEFQIGMFGSLSVARSANFIQLGSDGYLRAYEWRESKWEGIDLFGISRCSYPLVCGKYGVCLEGGCACPAAATQSQTTYFRPINYTRPDLGCSAISPISCELHAHQSLLQLQGIDYAPLRYFSFSTSNDTNKSIEDCKEVCLKNCSCKAVIHIDQYIYSNCYFLSDVLSLKMYNSSDYGPYSDYVPYIDYGSYNTSVFIKVQNFPSAQNPNNNLSSPKFPQRKRQDMAVILGSTLGGISVVFLICTFCFLRIKKGFKEVEEDYLDNISGMPTRFSLEELKNVTKNFSNKLGEGGFGSVFQGTLPSGSEVAVKYLDGCGPVKKSFIAEVQTIGSIHHFNLVSLVGFCAEKFTRLLVYEYMCKGSLDQWIFHKNQELALGWKTRKKIILDIAKGLAYLHEDCNQKIIHLDIKPQNILLDENFNAKVSDFGLSKLIGRDQSQVITTMRGTPGYMAPEWLSSFITEKADVYSFGIVVLEILCGRKNVDGSQQEENRHLLSLFTRKKEEGQLVDLVDKCSEDMQANAAEVMEMMKVATWCLQNEYARRPSMSTVVKIFEGSGDFVCTFNDNFLNELTAPEAVETFASTALPSILSGPR</sequence>
<gene>
    <name evidence="27" type="primary">LOC111317733</name>
</gene>
<evidence type="ECO:0000256" key="8">
    <source>
        <dbReference type="ARBA" id="ARBA00022734"/>
    </source>
</evidence>
<feature type="domain" description="Apple" evidence="25">
    <location>
        <begin position="340"/>
        <end position="425"/>
    </location>
</feature>
<keyword evidence="5 19" id="KW-0808">Transferase</keyword>
<dbReference type="InterPro" id="IPR000719">
    <property type="entry name" value="Prot_kinase_dom"/>
</dbReference>
<comment type="catalytic activity">
    <reaction evidence="17 19">
        <text>L-threonyl-[protein] + ATP = O-phospho-L-threonyl-[protein] + ADP + H(+)</text>
        <dbReference type="Rhea" id="RHEA:46608"/>
        <dbReference type="Rhea" id="RHEA-COMP:11060"/>
        <dbReference type="Rhea" id="RHEA-COMP:11605"/>
        <dbReference type="ChEBI" id="CHEBI:15378"/>
        <dbReference type="ChEBI" id="CHEBI:30013"/>
        <dbReference type="ChEBI" id="CHEBI:30616"/>
        <dbReference type="ChEBI" id="CHEBI:61977"/>
        <dbReference type="ChEBI" id="CHEBI:456216"/>
        <dbReference type="EC" id="2.7.11.1"/>
    </reaction>
</comment>
<evidence type="ECO:0000256" key="11">
    <source>
        <dbReference type="ARBA" id="ARBA00022840"/>
    </source>
</evidence>
<keyword evidence="14" id="KW-1015">Disulfide bond</keyword>
<keyword evidence="11 19" id="KW-0067">ATP-binding</keyword>
<dbReference type="SMART" id="SM00220">
    <property type="entry name" value="S_TKc"/>
    <property type="match status" value="1"/>
</dbReference>
<dbReference type="Gene3D" id="2.90.10.30">
    <property type="match status" value="1"/>
</dbReference>
<feature type="domain" description="Bulb-type lectin" evidence="24">
    <location>
        <begin position="49"/>
        <end position="175"/>
    </location>
</feature>
<dbReference type="PANTHER" id="PTHR47976:SF30">
    <property type="entry name" value="RECEPTOR-LIKE SERINE_THREONINE-PROTEIN KINASE"/>
    <property type="match status" value="1"/>
</dbReference>
<organism evidence="26 27">
    <name type="scientific">Durio zibethinus</name>
    <name type="common">Durian</name>
    <dbReference type="NCBI Taxonomy" id="66656"/>
    <lineage>
        <taxon>Eukaryota</taxon>
        <taxon>Viridiplantae</taxon>
        <taxon>Streptophyta</taxon>
        <taxon>Embryophyta</taxon>
        <taxon>Tracheophyta</taxon>
        <taxon>Spermatophyta</taxon>
        <taxon>Magnoliopsida</taxon>
        <taxon>eudicotyledons</taxon>
        <taxon>Gunneridae</taxon>
        <taxon>Pentapetalae</taxon>
        <taxon>rosids</taxon>
        <taxon>malvids</taxon>
        <taxon>Malvales</taxon>
        <taxon>Malvaceae</taxon>
        <taxon>Helicteroideae</taxon>
        <taxon>Durio</taxon>
    </lineage>
</organism>
<dbReference type="InterPro" id="IPR024171">
    <property type="entry name" value="SRK-like_kinase"/>
</dbReference>
<feature type="domain" description="Protein kinase" evidence="23">
    <location>
        <begin position="524"/>
        <end position="800"/>
    </location>
</feature>
<comment type="similarity">
    <text evidence="19">Belongs to the protein kinase superfamily. Ser/Thr protein kinase family.</text>
</comment>
<evidence type="ECO:0000256" key="13">
    <source>
        <dbReference type="ARBA" id="ARBA00023136"/>
    </source>
</evidence>
<dbReference type="InterPro" id="IPR008271">
    <property type="entry name" value="Ser/Thr_kinase_AS"/>
</dbReference>
<feature type="transmembrane region" description="Helical" evidence="21">
    <location>
        <begin position="467"/>
        <end position="490"/>
    </location>
</feature>
<accession>A0A6P6BFP2</accession>
<dbReference type="PROSITE" id="PS50948">
    <property type="entry name" value="PAN"/>
    <property type="match status" value="1"/>
</dbReference>
<dbReference type="Gene3D" id="1.10.510.10">
    <property type="entry name" value="Transferase(Phosphotransferase) domain 1"/>
    <property type="match status" value="1"/>
</dbReference>
<evidence type="ECO:0000256" key="17">
    <source>
        <dbReference type="ARBA" id="ARBA00047899"/>
    </source>
</evidence>
<evidence type="ECO:0000256" key="2">
    <source>
        <dbReference type="ARBA" id="ARBA00022527"/>
    </source>
</evidence>
<feature type="signal peptide" evidence="22">
    <location>
        <begin position="1"/>
        <end position="29"/>
    </location>
</feature>
<evidence type="ECO:0000256" key="10">
    <source>
        <dbReference type="ARBA" id="ARBA00022777"/>
    </source>
</evidence>
<dbReference type="InterPro" id="IPR036426">
    <property type="entry name" value="Bulb-type_lectin_dom_sf"/>
</dbReference>
<dbReference type="FunFam" id="2.90.10.30:FF:000003">
    <property type="entry name" value="Os04g0303100 protein"/>
    <property type="match status" value="1"/>
</dbReference>
<keyword evidence="10 19" id="KW-0418">Kinase</keyword>
<proteinExistence type="inferred from homology"/>
<protein>
    <recommendedName>
        <fullName evidence="19">Receptor-like serine/threonine-protein kinase</fullName>
        <ecNumber evidence="19">2.7.11.1</ecNumber>
    </recommendedName>
</protein>
<dbReference type="PROSITE" id="PS50011">
    <property type="entry name" value="PROTEIN_KINASE_DOM"/>
    <property type="match status" value="1"/>
</dbReference>
<evidence type="ECO:0000313" key="26">
    <source>
        <dbReference type="Proteomes" id="UP000515121"/>
    </source>
</evidence>
<keyword evidence="7 22" id="KW-0732">Signal</keyword>
<keyword evidence="26" id="KW-1185">Reference proteome</keyword>
<evidence type="ECO:0000313" key="27">
    <source>
        <dbReference type="RefSeq" id="XP_022775885.1"/>
    </source>
</evidence>
<evidence type="ECO:0000259" key="24">
    <source>
        <dbReference type="PROSITE" id="PS50927"/>
    </source>
</evidence>
<keyword evidence="12 21" id="KW-1133">Transmembrane helix</keyword>
<comment type="subcellular location">
    <subcellularLocation>
        <location evidence="1">Membrane</location>
        <topology evidence="1">Single-pass type I membrane protein</topology>
    </subcellularLocation>
</comment>
<name>A0A6P6BFP2_DURZI</name>
<evidence type="ECO:0000256" key="14">
    <source>
        <dbReference type="ARBA" id="ARBA00023157"/>
    </source>
</evidence>
<dbReference type="GO" id="GO:0005524">
    <property type="term" value="F:ATP binding"/>
    <property type="evidence" value="ECO:0007669"/>
    <property type="project" value="UniProtKB-UniRule"/>
</dbReference>
<feature type="chain" id="PRO_5028259920" description="Receptor-like serine/threonine-protein kinase" evidence="22">
    <location>
        <begin position="30"/>
        <end position="833"/>
    </location>
</feature>
<dbReference type="Gene3D" id="3.30.200.20">
    <property type="entry name" value="Phosphorylase Kinase, domain 1"/>
    <property type="match status" value="1"/>
</dbReference>
<dbReference type="InterPro" id="IPR051343">
    <property type="entry name" value="G-type_lectin_kinases/EP1-like"/>
</dbReference>
<dbReference type="KEGG" id="dzi:111317733"/>
<dbReference type="InterPro" id="IPR001480">
    <property type="entry name" value="Bulb-type_lectin_dom"/>
</dbReference>
<comment type="catalytic activity">
    <reaction evidence="18 19">
        <text>L-seryl-[protein] + ATP = O-phospho-L-seryl-[protein] + ADP + H(+)</text>
        <dbReference type="Rhea" id="RHEA:17989"/>
        <dbReference type="Rhea" id="RHEA-COMP:9863"/>
        <dbReference type="Rhea" id="RHEA-COMP:11604"/>
        <dbReference type="ChEBI" id="CHEBI:15378"/>
        <dbReference type="ChEBI" id="CHEBI:29999"/>
        <dbReference type="ChEBI" id="CHEBI:30616"/>
        <dbReference type="ChEBI" id="CHEBI:83421"/>
        <dbReference type="ChEBI" id="CHEBI:456216"/>
        <dbReference type="EC" id="2.7.11.1"/>
    </reaction>
</comment>
<feature type="binding site" evidence="20">
    <location>
        <position position="552"/>
    </location>
    <ligand>
        <name>ATP</name>
        <dbReference type="ChEBI" id="CHEBI:30616"/>
    </ligand>
</feature>
<evidence type="ECO:0000256" key="3">
    <source>
        <dbReference type="ARBA" id="ARBA00022536"/>
    </source>
</evidence>
<dbReference type="Pfam" id="PF08276">
    <property type="entry name" value="PAN_2"/>
    <property type="match status" value="1"/>
</dbReference>
<dbReference type="PROSITE" id="PS00108">
    <property type="entry name" value="PROTEIN_KINASE_ST"/>
    <property type="match status" value="1"/>
</dbReference>
<keyword evidence="6 21" id="KW-0812">Transmembrane</keyword>
<evidence type="ECO:0000256" key="6">
    <source>
        <dbReference type="ARBA" id="ARBA00022692"/>
    </source>
</evidence>
<keyword evidence="3" id="KW-0245">EGF-like domain</keyword>
<evidence type="ECO:0000259" key="25">
    <source>
        <dbReference type="PROSITE" id="PS50948"/>
    </source>
</evidence>
<dbReference type="Pfam" id="PF01453">
    <property type="entry name" value="B_lectin"/>
    <property type="match status" value="1"/>
</dbReference>
<keyword evidence="13 21" id="KW-0472">Membrane</keyword>
<dbReference type="GO" id="GO:0004674">
    <property type="term" value="F:protein serine/threonine kinase activity"/>
    <property type="evidence" value="ECO:0007669"/>
    <property type="project" value="UniProtKB-KW"/>
</dbReference>
<keyword evidence="4" id="KW-0597">Phosphoprotein</keyword>
<dbReference type="Proteomes" id="UP000515121">
    <property type="component" value="Unplaced"/>
</dbReference>
<dbReference type="CDD" id="cd00028">
    <property type="entry name" value="B_lectin"/>
    <property type="match status" value="1"/>
</dbReference>
<evidence type="ECO:0000259" key="23">
    <source>
        <dbReference type="PROSITE" id="PS50011"/>
    </source>
</evidence>
<evidence type="ECO:0000256" key="5">
    <source>
        <dbReference type="ARBA" id="ARBA00022679"/>
    </source>
</evidence>
<keyword evidence="15" id="KW-0675">Receptor</keyword>
<dbReference type="RefSeq" id="XP_022775885.1">
    <property type="nucleotide sequence ID" value="XM_022920150.1"/>
</dbReference>
<evidence type="ECO:0000256" key="19">
    <source>
        <dbReference type="PIRNR" id="PIRNR000641"/>
    </source>
</evidence>
<dbReference type="PANTHER" id="PTHR47976">
    <property type="entry name" value="G-TYPE LECTIN S-RECEPTOR-LIKE SERINE/THREONINE-PROTEIN KINASE SD2-5"/>
    <property type="match status" value="1"/>
</dbReference>
<dbReference type="Pfam" id="PF00069">
    <property type="entry name" value="Pkinase"/>
    <property type="match status" value="1"/>
</dbReference>
<keyword evidence="8" id="KW-0430">Lectin</keyword>
<dbReference type="SUPFAM" id="SSF56112">
    <property type="entry name" value="Protein kinase-like (PK-like)"/>
    <property type="match status" value="1"/>
</dbReference>
<dbReference type="InterPro" id="IPR017441">
    <property type="entry name" value="Protein_kinase_ATP_BS"/>
</dbReference>
<dbReference type="OrthoDB" id="4062651at2759"/>
<evidence type="ECO:0000256" key="21">
    <source>
        <dbReference type="SAM" id="Phobius"/>
    </source>
</evidence>
<dbReference type="FunFam" id="1.10.510.10:FF:000248">
    <property type="entry name" value="S-receptor-like kinase 5"/>
    <property type="match status" value="1"/>
</dbReference>
<keyword evidence="16" id="KW-0325">Glycoprotein</keyword>
<evidence type="ECO:0000256" key="18">
    <source>
        <dbReference type="ARBA" id="ARBA00048679"/>
    </source>
</evidence>
<dbReference type="InterPro" id="IPR011009">
    <property type="entry name" value="Kinase-like_dom_sf"/>
</dbReference>
<dbReference type="GeneID" id="111317733"/>
<dbReference type="SUPFAM" id="SSF51110">
    <property type="entry name" value="alpha-D-mannose-specific plant lectins"/>
    <property type="match status" value="1"/>
</dbReference>
<evidence type="ECO:0000256" key="16">
    <source>
        <dbReference type="ARBA" id="ARBA00023180"/>
    </source>
</evidence>
<keyword evidence="9 19" id="KW-0547">Nucleotide-binding</keyword>
<evidence type="ECO:0000256" key="22">
    <source>
        <dbReference type="SAM" id="SignalP"/>
    </source>
</evidence>
<evidence type="ECO:0000256" key="1">
    <source>
        <dbReference type="ARBA" id="ARBA00004479"/>
    </source>
</evidence>
<evidence type="ECO:0000256" key="9">
    <source>
        <dbReference type="ARBA" id="ARBA00022741"/>
    </source>
</evidence>
<dbReference type="AlphaFoldDB" id="A0A6P6BFP2"/>
<dbReference type="InterPro" id="IPR003609">
    <property type="entry name" value="Pan_app"/>
</dbReference>
<evidence type="ECO:0000256" key="12">
    <source>
        <dbReference type="ARBA" id="ARBA00022989"/>
    </source>
</evidence>
<dbReference type="CDD" id="cd14066">
    <property type="entry name" value="STKc_IRAK"/>
    <property type="match status" value="1"/>
</dbReference>
<dbReference type="PROSITE" id="PS50927">
    <property type="entry name" value="BULB_LECTIN"/>
    <property type="match status" value="1"/>
</dbReference>